<evidence type="ECO:0000256" key="1">
    <source>
        <dbReference type="ARBA" id="ARBA00004370"/>
    </source>
</evidence>
<dbReference type="Gene3D" id="2.40.160.50">
    <property type="entry name" value="membrane protein fhac: a member of the omp85/tpsb transporter family"/>
    <property type="match status" value="1"/>
</dbReference>
<protein>
    <recommendedName>
        <fullName evidence="3">Bacterial surface antigen (D15) domain-containing protein</fullName>
    </recommendedName>
</protein>
<feature type="domain" description="Bacterial surface antigen (D15)" evidence="3">
    <location>
        <begin position="1"/>
        <end position="38"/>
    </location>
</feature>
<dbReference type="EMBL" id="QMEB01000268">
    <property type="protein sequence ID" value="NMG22505.1"/>
    <property type="molecule type" value="Genomic_DNA"/>
</dbReference>
<gene>
    <name evidence="4" type="ORF">DP116_24875</name>
</gene>
<keyword evidence="2" id="KW-0472">Membrane</keyword>
<reference evidence="4 5" key="1">
    <citation type="submission" date="2018-06" db="EMBL/GenBank/DDBJ databases">
        <title>Comparative genomics of Brasilonema spp. strains.</title>
        <authorList>
            <person name="Alvarenga D.O."/>
            <person name="Fiore M.F."/>
            <person name="Varani A.M."/>
        </authorList>
    </citation>
    <scope>NUCLEOTIDE SEQUENCE [LARGE SCALE GENOMIC DNA]</scope>
    <source>
        <strain evidence="4 5">SPC951</strain>
    </source>
</reference>
<evidence type="ECO:0000259" key="3">
    <source>
        <dbReference type="Pfam" id="PF01103"/>
    </source>
</evidence>
<accession>A0ABX1PG95</accession>
<keyword evidence="5" id="KW-1185">Reference proteome</keyword>
<proteinExistence type="predicted"/>
<evidence type="ECO:0000256" key="2">
    <source>
        <dbReference type="ARBA" id="ARBA00023136"/>
    </source>
</evidence>
<comment type="subcellular location">
    <subcellularLocation>
        <location evidence="1">Membrane</location>
    </subcellularLocation>
</comment>
<dbReference type="Pfam" id="PF01103">
    <property type="entry name" value="Omp85"/>
    <property type="match status" value="1"/>
</dbReference>
<name>A0ABX1PG95_9CYAN</name>
<evidence type="ECO:0000313" key="5">
    <source>
        <dbReference type="Proteomes" id="UP000718564"/>
    </source>
</evidence>
<dbReference type="RefSeq" id="WP_169157699.1">
    <property type="nucleotide sequence ID" value="NZ_CAWPJE010000269.1"/>
</dbReference>
<comment type="caution">
    <text evidence="4">The sequence shown here is derived from an EMBL/GenBank/DDBJ whole genome shotgun (WGS) entry which is preliminary data.</text>
</comment>
<organism evidence="4 5">
    <name type="scientific">Brasilonema bromeliae SPC951</name>
    <dbReference type="NCBI Taxonomy" id="385972"/>
    <lineage>
        <taxon>Bacteria</taxon>
        <taxon>Bacillati</taxon>
        <taxon>Cyanobacteriota</taxon>
        <taxon>Cyanophyceae</taxon>
        <taxon>Nostocales</taxon>
        <taxon>Scytonemataceae</taxon>
        <taxon>Brasilonema</taxon>
        <taxon>Bromeliae group (in: Brasilonema)</taxon>
    </lineage>
</organism>
<dbReference type="InterPro" id="IPR000184">
    <property type="entry name" value="Bac_surfAg_D15"/>
</dbReference>
<dbReference type="Proteomes" id="UP000718564">
    <property type="component" value="Unassembled WGS sequence"/>
</dbReference>
<sequence>MGYGLGLRVKSPFGLIRGDLGINDDGDIRFEITSGQRF</sequence>
<evidence type="ECO:0000313" key="4">
    <source>
        <dbReference type="EMBL" id="NMG22505.1"/>
    </source>
</evidence>